<dbReference type="InterPro" id="IPR002044">
    <property type="entry name" value="CBM20"/>
</dbReference>
<proteinExistence type="predicted"/>
<evidence type="ECO:0000313" key="2">
    <source>
        <dbReference type="EMBL" id="PNH09471.1"/>
    </source>
</evidence>
<dbReference type="SMART" id="SM01065">
    <property type="entry name" value="CBM_2"/>
    <property type="match status" value="1"/>
</dbReference>
<dbReference type="GO" id="GO:2001070">
    <property type="term" value="F:starch binding"/>
    <property type="evidence" value="ECO:0007669"/>
    <property type="project" value="InterPro"/>
</dbReference>
<keyword evidence="3" id="KW-1185">Reference proteome</keyword>
<dbReference type="Proteomes" id="UP000236333">
    <property type="component" value="Unassembled WGS sequence"/>
</dbReference>
<name>A0A2J8AAD3_9CHLO</name>
<accession>A0A2J8AAD3</accession>
<reference evidence="2 3" key="1">
    <citation type="journal article" date="2017" name="Mol. Biol. Evol.">
        <title>The 4-celled Tetrabaena socialis nuclear genome reveals the essential components for genetic control of cell number at the origin of multicellularity in the volvocine lineage.</title>
        <authorList>
            <person name="Featherston J."/>
            <person name="Arakaki Y."/>
            <person name="Hanschen E.R."/>
            <person name="Ferris P.J."/>
            <person name="Michod R.E."/>
            <person name="Olson B.J.S.C."/>
            <person name="Nozaki H."/>
            <person name="Durand P.M."/>
        </authorList>
    </citation>
    <scope>NUCLEOTIDE SEQUENCE [LARGE SCALE GENOMIC DNA]</scope>
    <source>
        <strain evidence="2 3">NIES-571</strain>
    </source>
</reference>
<dbReference type="SUPFAM" id="SSF49452">
    <property type="entry name" value="Starch-binding domain-like"/>
    <property type="match status" value="1"/>
</dbReference>
<feature type="domain" description="CBM20" evidence="1">
    <location>
        <begin position="11"/>
        <end position="108"/>
    </location>
</feature>
<dbReference type="InterPro" id="IPR013783">
    <property type="entry name" value="Ig-like_fold"/>
</dbReference>
<organism evidence="2 3">
    <name type="scientific">Tetrabaena socialis</name>
    <dbReference type="NCBI Taxonomy" id="47790"/>
    <lineage>
        <taxon>Eukaryota</taxon>
        <taxon>Viridiplantae</taxon>
        <taxon>Chlorophyta</taxon>
        <taxon>core chlorophytes</taxon>
        <taxon>Chlorophyceae</taxon>
        <taxon>CS clade</taxon>
        <taxon>Chlamydomonadales</taxon>
        <taxon>Tetrabaenaceae</taxon>
        <taxon>Tetrabaena</taxon>
    </lineage>
</organism>
<dbReference type="EMBL" id="PGGS01000089">
    <property type="protein sequence ID" value="PNH09471.1"/>
    <property type="molecule type" value="Genomic_DNA"/>
</dbReference>
<dbReference type="PANTHER" id="PTHR32518">
    <property type="match status" value="1"/>
</dbReference>
<protein>
    <recommendedName>
        <fullName evidence="1">CBM20 domain-containing protein</fullName>
    </recommendedName>
</protein>
<evidence type="ECO:0000259" key="1">
    <source>
        <dbReference type="SMART" id="SM01065"/>
    </source>
</evidence>
<dbReference type="Pfam" id="PF00686">
    <property type="entry name" value="CBM_20"/>
    <property type="match status" value="1"/>
</dbReference>
<sequence length="206" mass="21737">MSGVPSPQQSSVTLHFSVAYPTKWGQTILLTGSGALLGGMQWTHARQLSCHLEKDAVVWEATIVLPWKPCYTYKYALVLFSHKSMVRSGGLPESELVGPAPGETVVRLQALSCALELLSSLPSASPAALLEEADAAFRCLLAVGTLLVAGGQDLCQIAKDLDINDRIHTIMTAARGGGEAEKKLLQAGIDVASVIARSTGVKVEGL</sequence>
<gene>
    <name evidence="2" type="ORF">TSOC_003889</name>
</gene>
<dbReference type="PANTHER" id="PTHR32518:SF3">
    <property type="entry name" value="4-ALPHA-GLUCANOTRANSFERASE"/>
    <property type="match status" value="1"/>
</dbReference>
<dbReference type="Gene3D" id="2.60.40.10">
    <property type="entry name" value="Immunoglobulins"/>
    <property type="match status" value="1"/>
</dbReference>
<dbReference type="InterPro" id="IPR013784">
    <property type="entry name" value="Carb-bd-like_fold"/>
</dbReference>
<evidence type="ECO:0000313" key="3">
    <source>
        <dbReference type="Proteomes" id="UP000236333"/>
    </source>
</evidence>
<dbReference type="OrthoDB" id="10265988at2759"/>
<dbReference type="AlphaFoldDB" id="A0A2J8AAD3"/>
<comment type="caution">
    <text evidence="2">The sequence shown here is derived from an EMBL/GenBank/DDBJ whole genome shotgun (WGS) entry which is preliminary data.</text>
</comment>